<sequence length="594" mass="67046">MNQTEDRRFSHLGFGRTCTRCERDWGESYPILQPLTWQRRSLAVPCFPGYRGGHFYVCGEDSDAASASSRTSGYESATPTAARTGPAQDHTHGLTQDLIHGPAQEHTNDHTLGYTHAQDHTHGHAQDHTHSPAQDHTHSPALYQGFWDQLVKKYDGILQTDCQSHNHSNTKIELLKLQRLQQKAGLEEGYGETESRTLILTSCGNCSKRLREAVPSSLNRTQDPRSMVEHDRGGGTDTLKAPRQRREELLQEKHQVEVEMAKLQQRLEELQFCSHCLELLIQQEETELETEEVEGRALHSCIHPQFRVMGRTFDDMVTSQNGTRICVSPPAVVHRLQERQQALSLSLIDATAKVVMSQRLYRSLWRKACETETQLLALHQAKLTAISGHDFSSTKELGALYQERERLELLVKRLHSSGNSLDLGRMKTQQAQHERNLKGNAIKYIELLDSCGSPPLEHIWEADLDACHLRPASCSGLDPEAPPSRTAPVVQSCDRPASKVDAELQECAMLTALGGHWCPEANLQNSEFTKKLEEFLFSMEDVHSEEEFSSETTDLAFRLTNQCEVISERLVTLEVELQTAIQSRDHSLTHILYL</sequence>
<reference evidence="1" key="1">
    <citation type="submission" date="2021-05" db="EMBL/GenBank/DDBJ databases">
        <authorList>
            <person name="Pan Q."/>
            <person name="Jouanno E."/>
            <person name="Zahm M."/>
            <person name="Klopp C."/>
            <person name="Cabau C."/>
            <person name="Louis A."/>
            <person name="Berthelot C."/>
            <person name="Parey E."/>
            <person name="Roest Crollius H."/>
            <person name="Montfort J."/>
            <person name="Robinson-Rechavi M."/>
            <person name="Bouchez O."/>
            <person name="Lampietro C."/>
            <person name="Lopez Roques C."/>
            <person name="Donnadieu C."/>
            <person name="Postlethwait J."/>
            <person name="Bobe J."/>
            <person name="Dillon D."/>
            <person name="Chandos A."/>
            <person name="von Hippel F."/>
            <person name="Guiguen Y."/>
        </authorList>
    </citation>
    <scope>NUCLEOTIDE SEQUENCE</scope>
    <source>
        <strain evidence="1">YG-Jan2019</strain>
    </source>
</reference>
<dbReference type="Proteomes" id="UP001157502">
    <property type="component" value="Chromosome 32"/>
</dbReference>
<evidence type="ECO:0000313" key="2">
    <source>
        <dbReference type="Proteomes" id="UP001157502"/>
    </source>
</evidence>
<protein>
    <submittedName>
        <fullName evidence="1">Uncharacterized protein</fullName>
    </submittedName>
</protein>
<dbReference type="EMBL" id="CM055759">
    <property type="protein sequence ID" value="KAJ7987338.1"/>
    <property type="molecule type" value="Genomic_DNA"/>
</dbReference>
<comment type="caution">
    <text evidence="1">The sequence shown here is derived from an EMBL/GenBank/DDBJ whole genome shotgun (WGS) entry which is preliminary data.</text>
</comment>
<accession>A0ACC2F7G5</accession>
<gene>
    <name evidence="1" type="ORF">DPEC_G00325450</name>
</gene>
<keyword evidence="2" id="KW-1185">Reference proteome</keyword>
<evidence type="ECO:0000313" key="1">
    <source>
        <dbReference type="EMBL" id="KAJ7987338.1"/>
    </source>
</evidence>
<organism evidence="1 2">
    <name type="scientific">Dallia pectoralis</name>
    <name type="common">Alaska blackfish</name>
    <dbReference type="NCBI Taxonomy" id="75939"/>
    <lineage>
        <taxon>Eukaryota</taxon>
        <taxon>Metazoa</taxon>
        <taxon>Chordata</taxon>
        <taxon>Craniata</taxon>
        <taxon>Vertebrata</taxon>
        <taxon>Euteleostomi</taxon>
        <taxon>Actinopterygii</taxon>
        <taxon>Neopterygii</taxon>
        <taxon>Teleostei</taxon>
        <taxon>Protacanthopterygii</taxon>
        <taxon>Esociformes</taxon>
        <taxon>Umbridae</taxon>
        <taxon>Dallia</taxon>
    </lineage>
</organism>
<name>A0ACC2F7G5_DALPE</name>
<proteinExistence type="predicted"/>